<feature type="region of interest" description="Disordered" evidence="1">
    <location>
        <begin position="1"/>
        <end position="25"/>
    </location>
</feature>
<dbReference type="EMBL" id="RDQH01000339">
    <property type="protein sequence ID" value="RXH78284.1"/>
    <property type="molecule type" value="Genomic_DNA"/>
</dbReference>
<accession>A0A498I7X9</accession>
<organism evidence="2 3">
    <name type="scientific">Malus domestica</name>
    <name type="common">Apple</name>
    <name type="synonym">Pyrus malus</name>
    <dbReference type="NCBI Taxonomy" id="3750"/>
    <lineage>
        <taxon>Eukaryota</taxon>
        <taxon>Viridiplantae</taxon>
        <taxon>Streptophyta</taxon>
        <taxon>Embryophyta</taxon>
        <taxon>Tracheophyta</taxon>
        <taxon>Spermatophyta</taxon>
        <taxon>Magnoliopsida</taxon>
        <taxon>eudicotyledons</taxon>
        <taxon>Gunneridae</taxon>
        <taxon>Pentapetalae</taxon>
        <taxon>rosids</taxon>
        <taxon>fabids</taxon>
        <taxon>Rosales</taxon>
        <taxon>Rosaceae</taxon>
        <taxon>Amygdaloideae</taxon>
        <taxon>Maleae</taxon>
        <taxon>Malus</taxon>
    </lineage>
</organism>
<proteinExistence type="predicted"/>
<gene>
    <name evidence="2" type="ORF">DVH24_001802</name>
</gene>
<evidence type="ECO:0000256" key="1">
    <source>
        <dbReference type="SAM" id="MobiDB-lite"/>
    </source>
</evidence>
<reference evidence="2 3" key="1">
    <citation type="submission" date="2018-10" db="EMBL/GenBank/DDBJ databases">
        <title>A high-quality apple genome assembly.</title>
        <authorList>
            <person name="Hu J."/>
        </authorList>
    </citation>
    <scope>NUCLEOTIDE SEQUENCE [LARGE SCALE GENOMIC DNA]</scope>
    <source>
        <strain evidence="3">cv. HFTH1</strain>
        <tissue evidence="2">Young leaf</tissue>
    </source>
</reference>
<dbReference type="Proteomes" id="UP000290289">
    <property type="component" value="Chromosome 13"/>
</dbReference>
<comment type="caution">
    <text evidence="2">The sequence shown here is derived from an EMBL/GenBank/DDBJ whole genome shotgun (WGS) entry which is preliminary data.</text>
</comment>
<evidence type="ECO:0000313" key="3">
    <source>
        <dbReference type="Proteomes" id="UP000290289"/>
    </source>
</evidence>
<evidence type="ECO:0000313" key="2">
    <source>
        <dbReference type="EMBL" id="RXH78284.1"/>
    </source>
</evidence>
<protein>
    <submittedName>
        <fullName evidence="2">Uncharacterized protein</fullName>
    </submittedName>
</protein>
<name>A0A498I7X9_MALDO</name>
<feature type="non-terminal residue" evidence="2">
    <location>
        <position position="1"/>
    </location>
</feature>
<dbReference type="AlphaFoldDB" id="A0A498I7X9"/>
<keyword evidence="3" id="KW-1185">Reference proteome</keyword>
<sequence length="109" mass="12541">ESTYQIAKGKSKQGSIVQPKEGSKFQAKNGKFQPICASRMFLEIIRLSGGLWENNELKAFPIFPSGVQYMPKKIRDNATIFQKRNRPQTRHVNQMTCFPNQGNMLFFLQ</sequence>